<dbReference type="SUPFAM" id="SSF81383">
    <property type="entry name" value="F-box domain"/>
    <property type="match status" value="1"/>
</dbReference>
<dbReference type="Proteomes" id="UP000305948">
    <property type="component" value="Unassembled WGS sequence"/>
</dbReference>
<gene>
    <name evidence="2" type="ORF">OE88DRAFT_1735008</name>
</gene>
<dbReference type="PROSITE" id="PS50181">
    <property type="entry name" value="FBOX"/>
    <property type="match status" value="1"/>
</dbReference>
<evidence type="ECO:0000313" key="2">
    <source>
        <dbReference type="EMBL" id="TFK52004.1"/>
    </source>
</evidence>
<keyword evidence="3" id="KW-1185">Reference proteome</keyword>
<dbReference type="AlphaFoldDB" id="A0A5C3N2Z6"/>
<accession>A0A5C3N2Z6</accession>
<dbReference type="Pfam" id="PF12937">
    <property type="entry name" value="F-box-like"/>
    <property type="match status" value="1"/>
</dbReference>
<dbReference type="EMBL" id="ML213510">
    <property type="protein sequence ID" value="TFK52004.1"/>
    <property type="molecule type" value="Genomic_DNA"/>
</dbReference>
<dbReference type="Gene3D" id="3.80.10.10">
    <property type="entry name" value="Ribonuclease Inhibitor"/>
    <property type="match status" value="1"/>
</dbReference>
<dbReference type="InterPro" id="IPR036047">
    <property type="entry name" value="F-box-like_dom_sf"/>
</dbReference>
<evidence type="ECO:0000313" key="3">
    <source>
        <dbReference type="Proteomes" id="UP000305948"/>
    </source>
</evidence>
<sequence>MALLPTETWHAVFSALPPASLLAASLVSRHWHAIAAPILYASLSITDALAPAPARTDALLAALLARPRLAAHTKHLHLRWHAPAAPKSPSPDPAPAESTLHTLARVLPTLTELLSLDLLLGPAGACVPPSALLSPCRFPALTSLSLAGLAPSLATSLPPFLAAHPTLTHLRLSDTPSPLPLPPSALPHLHAFAGSPATAASLLPSRPVAHLTLLGAHPERILPADLARMGTRVRVLDLALISVTPPLLRAVSAHFPSLEVLRVRLALRHTLHFALSGIVSPFLLSPHCAQTLIPDQALLAALTPVLSSFALLTELDLSPTDVPGRAQPAEEHSLCATYARACPSLIRVVFPSGAEWWRGGVDGLWVGRCL</sequence>
<dbReference type="SUPFAM" id="SSF52047">
    <property type="entry name" value="RNI-like"/>
    <property type="match status" value="1"/>
</dbReference>
<organism evidence="2 3">
    <name type="scientific">Heliocybe sulcata</name>
    <dbReference type="NCBI Taxonomy" id="5364"/>
    <lineage>
        <taxon>Eukaryota</taxon>
        <taxon>Fungi</taxon>
        <taxon>Dikarya</taxon>
        <taxon>Basidiomycota</taxon>
        <taxon>Agaricomycotina</taxon>
        <taxon>Agaricomycetes</taxon>
        <taxon>Gloeophyllales</taxon>
        <taxon>Gloeophyllaceae</taxon>
        <taxon>Heliocybe</taxon>
    </lineage>
</organism>
<dbReference type="STRING" id="5364.A0A5C3N2Z6"/>
<dbReference type="Gene3D" id="1.20.1280.50">
    <property type="match status" value="1"/>
</dbReference>
<name>A0A5C3N2Z6_9AGAM</name>
<dbReference type="OrthoDB" id="3247499at2759"/>
<reference evidence="2 3" key="1">
    <citation type="journal article" date="2019" name="Nat. Ecol. Evol.">
        <title>Megaphylogeny resolves global patterns of mushroom evolution.</title>
        <authorList>
            <person name="Varga T."/>
            <person name="Krizsan K."/>
            <person name="Foldi C."/>
            <person name="Dima B."/>
            <person name="Sanchez-Garcia M."/>
            <person name="Sanchez-Ramirez S."/>
            <person name="Szollosi G.J."/>
            <person name="Szarkandi J.G."/>
            <person name="Papp V."/>
            <person name="Albert L."/>
            <person name="Andreopoulos W."/>
            <person name="Angelini C."/>
            <person name="Antonin V."/>
            <person name="Barry K.W."/>
            <person name="Bougher N.L."/>
            <person name="Buchanan P."/>
            <person name="Buyck B."/>
            <person name="Bense V."/>
            <person name="Catcheside P."/>
            <person name="Chovatia M."/>
            <person name="Cooper J."/>
            <person name="Damon W."/>
            <person name="Desjardin D."/>
            <person name="Finy P."/>
            <person name="Geml J."/>
            <person name="Haridas S."/>
            <person name="Hughes K."/>
            <person name="Justo A."/>
            <person name="Karasinski D."/>
            <person name="Kautmanova I."/>
            <person name="Kiss B."/>
            <person name="Kocsube S."/>
            <person name="Kotiranta H."/>
            <person name="LaButti K.M."/>
            <person name="Lechner B.E."/>
            <person name="Liimatainen K."/>
            <person name="Lipzen A."/>
            <person name="Lukacs Z."/>
            <person name="Mihaltcheva S."/>
            <person name="Morgado L.N."/>
            <person name="Niskanen T."/>
            <person name="Noordeloos M.E."/>
            <person name="Ohm R.A."/>
            <person name="Ortiz-Santana B."/>
            <person name="Ovrebo C."/>
            <person name="Racz N."/>
            <person name="Riley R."/>
            <person name="Savchenko A."/>
            <person name="Shiryaev A."/>
            <person name="Soop K."/>
            <person name="Spirin V."/>
            <person name="Szebenyi C."/>
            <person name="Tomsovsky M."/>
            <person name="Tulloss R.E."/>
            <person name="Uehling J."/>
            <person name="Grigoriev I.V."/>
            <person name="Vagvolgyi C."/>
            <person name="Papp T."/>
            <person name="Martin F.M."/>
            <person name="Miettinen O."/>
            <person name="Hibbett D.S."/>
            <person name="Nagy L.G."/>
        </authorList>
    </citation>
    <scope>NUCLEOTIDE SEQUENCE [LARGE SCALE GENOMIC DNA]</scope>
    <source>
        <strain evidence="2 3">OMC1185</strain>
    </source>
</reference>
<protein>
    <recommendedName>
        <fullName evidence="1">F-box domain-containing protein</fullName>
    </recommendedName>
</protein>
<proteinExistence type="predicted"/>
<dbReference type="InterPro" id="IPR001810">
    <property type="entry name" value="F-box_dom"/>
</dbReference>
<dbReference type="InterPro" id="IPR032675">
    <property type="entry name" value="LRR_dom_sf"/>
</dbReference>
<feature type="domain" description="F-box" evidence="1">
    <location>
        <begin position="1"/>
        <end position="43"/>
    </location>
</feature>
<evidence type="ECO:0000259" key="1">
    <source>
        <dbReference type="PROSITE" id="PS50181"/>
    </source>
</evidence>